<feature type="region of interest" description="Disordered" evidence="1">
    <location>
        <begin position="306"/>
        <end position="354"/>
    </location>
</feature>
<dbReference type="EMBL" id="JACIEZ010000028">
    <property type="protein sequence ID" value="MBB4067425.1"/>
    <property type="molecule type" value="Genomic_DNA"/>
</dbReference>
<evidence type="ECO:0000313" key="3">
    <source>
        <dbReference type="EMBL" id="MBB4067425.1"/>
    </source>
</evidence>
<feature type="compositionally biased region" description="Basic and acidic residues" evidence="1">
    <location>
        <begin position="341"/>
        <end position="353"/>
    </location>
</feature>
<reference evidence="3 4" key="1">
    <citation type="submission" date="2020-08" db="EMBL/GenBank/DDBJ databases">
        <title>Genomic Encyclopedia of Type Strains, Phase IV (KMG-IV): sequencing the most valuable type-strain genomes for metagenomic binning, comparative biology and taxonomic classification.</title>
        <authorList>
            <person name="Goeker M."/>
        </authorList>
    </citation>
    <scope>NUCLEOTIDE SEQUENCE [LARGE SCALE GENOMIC DNA]</scope>
    <source>
        <strain evidence="3 4">DSM 29853</strain>
    </source>
</reference>
<dbReference type="AlphaFoldDB" id="A0A7W6J9R8"/>
<dbReference type="Pfam" id="PF03432">
    <property type="entry name" value="Relaxase"/>
    <property type="match status" value="1"/>
</dbReference>
<feature type="domain" description="MobA/VirD2-like nuclease" evidence="2">
    <location>
        <begin position="28"/>
        <end position="152"/>
    </location>
</feature>
<comment type="caution">
    <text evidence="3">The sequence shown here is derived from an EMBL/GenBank/DDBJ whole genome shotgun (WGS) entry which is preliminary data.</text>
</comment>
<name>A0A7W6J9R8_9HYPH</name>
<feature type="region of interest" description="Disordered" evidence="1">
    <location>
        <begin position="455"/>
        <end position="475"/>
    </location>
</feature>
<proteinExistence type="predicted"/>
<sequence>MILTTVRHGRTSRDIRNLKSHLSRSVGQTARVVAIGGCPLTTVDDALAYMEAMRDGSMADVACHHVTISPRGRLDETQRDEAVRRVLAAYGAEDHAFVLWEHDGKERAAPGGSPQHFHLVIGHVGDDLRALDDSRSYLKLEAVARSLEADFGEPLTVSRRTAAVAEELRRSGRPDVADMLAEPAEAPRSSMSSRNRAVAARAGVDLPKAKAAVAAAWSASDSPAAFMAALADQGFAVVPGEKKAVYVVTAGDVTIGALDRLTKQKRAYVAEIMKGFENGRRDLEACEGSVRSDEGCSECGGEIGAAAAAPGRSPDGRAQPDREPSGGSRNDPERAAPPASVHDRAPREDRPDNRLAQARLTASLSGFSVTPAMRREMDFVQIDALKHRKLSGGLLSRQLARLDWSRIWKLADDVLDFAQEARRRIRFGSFEPVQPPPVRIDLSPDGIRRRLLAARAATPAAPSFPDDDVSPAPRR</sequence>
<dbReference type="RefSeq" id="WP_183368603.1">
    <property type="nucleotide sequence ID" value="NZ_JACIEZ010000028.1"/>
</dbReference>
<dbReference type="InterPro" id="IPR005094">
    <property type="entry name" value="Endonuclease_MobA/VirD2"/>
</dbReference>
<evidence type="ECO:0000259" key="2">
    <source>
        <dbReference type="Pfam" id="PF03432"/>
    </source>
</evidence>
<organism evidence="3 4">
    <name type="scientific">Gellertiella hungarica</name>
    <dbReference type="NCBI Taxonomy" id="1572859"/>
    <lineage>
        <taxon>Bacteria</taxon>
        <taxon>Pseudomonadati</taxon>
        <taxon>Pseudomonadota</taxon>
        <taxon>Alphaproteobacteria</taxon>
        <taxon>Hyphomicrobiales</taxon>
        <taxon>Rhizobiaceae</taxon>
        <taxon>Gellertiella</taxon>
    </lineage>
</organism>
<dbReference type="Proteomes" id="UP000528286">
    <property type="component" value="Unassembled WGS sequence"/>
</dbReference>
<accession>A0A7W6J9R8</accession>
<keyword evidence="4" id="KW-1185">Reference proteome</keyword>
<gene>
    <name evidence="3" type="ORF">GGR23_004665</name>
</gene>
<evidence type="ECO:0000256" key="1">
    <source>
        <dbReference type="SAM" id="MobiDB-lite"/>
    </source>
</evidence>
<feature type="compositionally biased region" description="Basic and acidic residues" evidence="1">
    <location>
        <begin position="314"/>
        <end position="334"/>
    </location>
</feature>
<evidence type="ECO:0000313" key="4">
    <source>
        <dbReference type="Proteomes" id="UP000528286"/>
    </source>
</evidence>
<protein>
    <recommendedName>
        <fullName evidence="2">MobA/VirD2-like nuclease domain-containing protein</fullName>
    </recommendedName>
</protein>